<organism evidence="1 2">
    <name type="scientific">Halorientalis pallida</name>
    <dbReference type="NCBI Taxonomy" id="2479928"/>
    <lineage>
        <taxon>Archaea</taxon>
        <taxon>Methanobacteriati</taxon>
        <taxon>Methanobacteriota</taxon>
        <taxon>Stenosarchaea group</taxon>
        <taxon>Halobacteria</taxon>
        <taxon>Halobacteriales</taxon>
        <taxon>Haloarculaceae</taxon>
        <taxon>Halorientalis</taxon>
    </lineage>
</organism>
<comment type="caution">
    <text evidence="1">The sequence shown here is derived from an EMBL/GenBank/DDBJ whole genome shotgun (WGS) entry which is preliminary data.</text>
</comment>
<evidence type="ECO:0000313" key="2">
    <source>
        <dbReference type="Proteomes" id="UP000289691"/>
    </source>
</evidence>
<keyword evidence="2" id="KW-1185">Reference proteome</keyword>
<dbReference type="RefSeq" id="WP_129069394.1">
    <property type="nucleotide sequence ID" value="NZ_RDFA01000004.1"/>
</dbReference>
<reference evidence="1 2" key="1">
    <citation type="submission" date="2019-01" db="EMBL/GenBank/DDBJ databases">
        <title>Halorientalis sp. F13-25 a new haloarchaeum isolated from hypersaline water.</title>
        <authorList>
            <person name="Ana D.-V."/>
            <person name="Cristina S.-P."/>
            <person name="Antonio V."/>
        </authorList>
    </citation>
    <scope>NUCLEOTIDE SEQUENCE [LARGE SCALE GENOMIC DNA]</scope>
    <source>
        <strain evidence="1 2">F13-25</strain>
    </source>
</reference>
<sequence>MGADRHWLSVELAEGGDPEAVRDAMDYQDSRIDYCVRHGDALVFVGIEYRTDRVVDALNAVAESVAAVALFHHYDGAGGMLAAYYETDDGELTEIERLSHDAMGTMTEPVFDYFSAKYGIYAPV</sequence>
<dbReference type="OrthoDB" id="173327at2157"/>
<evidence type="ECO:0000313" key="1">
    <source>
        <dbReference type="EMBL" id="RXK48556.1"/>
    </source>
</evidence>
<gene>
    <name evidence="1" type="ORF">EAF64_12825</name>
</gene>
<accession>A0A498KZD9</accession>
<dbReference type="Proteomes" id="UP000289691">
    <property type="component" value="Unassembled WGS sequence"/>
</dbReference>
<name>A0A498KZD9_9EURY</name>
<proteinExistence type="predicted"/>
<dbReference type="EMBL" id="RDFA01000004">
    <property type="protein sequence ID" value="RXK48556.1"/>
    <property type="molecule type" value="Genomic_DNA"/>
</dbReference>
<dbReference type="AlphaFoldDB" id="A0A498KZD9"/>
<protein>
    <submittedName>
        <fullName evidence="1">Uncharacterized protein</fullName>
    </submittedName>
</protein>